<keyword evidence="3" id="KW-1185">Reference proteome</keyword>
<dbReference type="Proteomes" id="UP000024404">
    <property type="component" value="Unassembled WGS sequence"/>
</dbReference>
<organism evidence="2 3">
    <name type="scientific">Onchocerca volvulus</name>
    <dbReference type="NCBI Taxonomy" id="6282"/>
    <lineage>
        <taxon>Eukaryota</taxon>
        <taxon>Metazoa</taxon>
        <taxon>Ecdysozoa</taxon>
        <taxon>Nematoda</taxon>
        <taxon>Chromadorea</taxon>
        <taxon>Rhabditida</taxon>
        <taxon>Spirurina</taxon>
        <taxon>Spiruromorpha</taxon>
        <taxon>Filarioidea</taxon>
        <taxon>Onchocercidae</taxon>
        <taxon>Onchocerca</taxon>
    </lineage>
</organism>
<dbReference type="OMA" id="XFEDSSS"/>
<dbReference type="AlphaFoldDB" id="A0A8R1XJW6"/>
<evidence type="ECO:0000313" key="3">
    <source>
        <dbReference type="Proteomes" id="UP000024404"/>
    </source>
</evidence>
<evidence type="ECO:0000256" key="1">
    <source>
        <dbReference type="SAM" id="MobiDB-lite"/>
    </source>
</evidence>
<evidence type="ECO:0000313" key="2">
    <source>
        <dbReference type="EnsemblMetazoa" id="OVOC10081.1"/>
    </source>
</evidence>
<feature type="compositionally biased region" description="Low complexity" evidence="1">
    <location>
        <begin position="79"/>
        <end position="89"/>
    </location>
</feature>
<feature type="region of interest" description="Disordered" evidence="1">
    <location>
        <begin position="59"/>
        <end position="89"/>
    </location>
</feature>
<name>A0A8R1XJW6_ONCVO</name>
<reference evidence="2" key="2">
    <citation type="submission" date="2022-06" db="UniProtKB">
        <authorList>
            <consortium name="EnsemblMetazoa"/>
        </authorList>
    </citation>
    <scope>IDENTIFICATION</scope>
</reference>
<accession>A0A8R1XJW6</accession>
<proteinExistence type="predicted"/>
<dbReference type="EMBL" id="CMVM020000314">
    <property type="status" value="NOT_ANNOTATED_CDS"/>
    <property type="molecule type" value="Genomic_DNA"/>
</dbReference>
<protein>
    <submittedName>
        <fullName evidence="2">Uncharacterized protein</fullName>
    </submittedName>
</protein>
<dbReference type="EnsemblMetazoa" id="OVOC10081.1">
    <property type="protein sequence ID" value="OVOC10081.1"/>
    <property type="gene ID" value="WBGene00246890"/>
</dbReference>
<sequence length="191" mass="20642">EDSSSLSSGISENFDDISTDDLTGSFIFYSSLSDYPMVATTATSTAYGKLGNYQQQQQQYATTTTATRPPQVHAKRSSSHTGSTSSSNALRLQQRRMLERENIDQLLQKCRTNYRGIACNTPASPRYNDCGQHAIYHTLGGGSSGGHPVVPQLTLSDDGDTLCIRSGSARGSIRMPSKQDHQVQAGPGNFN</sequence>
<feature type="region of interest" description="Disordered" evidence="1">
    <location>
        <begin position="168"/>
        <end position="191"/>
    </location>
</feature>
<reference evidence="3" key="1">
    <citation type="submission" date="2013-10" db="EMBL/GenBank/DDBJ databases">
        <title>Genome sequencing of Onchocerca volvulus.</title>
        <authorList>
            <person name="Cotton J."/>
            <person name="Tsai J."/>
            <person name="Stanley E."/>
            <person name="Tracey A."/>
            <person name="Holroyd N."/>
            <person name="Lustigman S."/>
            <person name="Berriman M."/>
        </authorList>
    </citation>
    <scope>NUCLEOTIDE SEQUENCE</scope>
</reference>